<evidence type="ECO:0008006" key="4">
    <source>
        <dbReference type="Google" id="ProtNLM"/>
    </source>
</evidence>
<dbReference type="EMBL" id="CP000251">
    <property type="protein sequence ID" value="ABC81688.1"/>
    <property type="molecule type" value="Genomic_DNA"/>
</dbReference>
<dbReference type="KEGG" id="ade:Adeh_1917"/>
<dbReference type="HOGENOM" id="CLU_1381615_0_0_7"/>
<evidence type="ECO:0000313" key="3">
    <source>
        <dbReference type="Proteomes" id="UP000001935"/>
    </source>
</evidence>
<name>Q2IJ59_ANADE</name>
<evidence type="ECO:0000313" key="2">
    <source>
        <dbReference type="EMBL" id="ABC81688.1"/>
    </source>
</evidence>
<keyword evidence="1" id="KW-0812">Transmembrane</keyword>
<dbReference type="SUPFAM" id="SSF48317">
    <property type="entry name" value="Acid phosphatase/Vanadium-dependent haloperoxidase"/>
    <property type="match status" value="1"/>
</dbReference>
<keyword evidence="1" id="KW-1133">Transmembrane helix</keyword>
<keyword evidence="1" id="KW-0472">Membrane</keyword>
<evidence type="ECO:0000256" key="1">
    <source>
        <dbReference type="SAM" id="Phobius"/>
    </source>
</evidence>
<reference evidence="2" key="1">
    <citation type="submission" date="2006-01" db="EMBL/GenBank/DDBJ databases">
        <title>Complete sequence of Anaeromyxobacter dehalogenans 2CP-C.</title>
        <authorList>
            <consortium name="US DOE Joint Genome Institute"/>
            <person name="Copeland A."/>
            <person name="Lucas S."/>
            <person name="Lapidus A."/>
            <person name="Barry K."/>
            <person name="Detter J.C."/>
            <person name="Glavina T."/>
            <person name="Hammon N."/>
            <person name="Israni S."/>
            <person name="Pitluck S."/>
            <person name="Brettin T."/>
            <person name="Bruce D."/>
            <person name="Han C."/>
            <person name="Tapia R."/>
            <person name="Gilna P."/>
            <person name="Kiss H."/>
            <person name="Schmutz J."/>
            <person name="Larimer F."/>
            <person name="Land M."/>
            <person name="Kyrpides N."/>
            <person name="Anderson I."/>
            <person name="Sanford R.A."/>
            <person name="Ritalahti K.M."/>
            <person name="Thomas H.S."/>
            <person name="Kirby J.R."/>
            <person name="Zhulin I.B."/>
            <person name="Loeffler F.E."/>
            <person name="Richardson P."/>
        </authorList>
    </citation>
    <scope>NUCLEOTIDE SEQUENCE</scope>
    <source>
        <strain evidence="2">2CP-C</strain>
    </source>
</reference>
<organism evidence="2 3">
    <name type="scientific">Anaeromyxobacter dehalogenans (strain 2CP-C)</name>
    <dbReference type="NCBI Taxonomy" id="290397"/>
    <lineage>
        <taxon>Bacteria</taxon>
        <taxon>Pseudomonadati</taxon>
        <taxon>Myxococcota</taxon>
        <taxon>Myxococcia</taxon>
        <taxon>Myxococcales</taxon>
        <taxon>Cystobacterineae</taxon>
        <taxon>Anaeromyxobacteraceae</taxon>
        <taxon>Anaeromyxobacter</taxon>
    </lineage>
</organism>
<accession>Q2IJ59</accession>
<proteinExistence type="predicted"/>
<dbReference type="STRING" id="290397.Adeh_1917"/>
<feature type="transmembrane region" description="Helical" evidence="1">
    <location>
        <begin position="176"/>
        <end position="197"/>
    </location>
</feature>
<feature type="transmembrane region" description="Helical" evidence="1">
    <location>
        <begin position="52"/>
        <end position="77"/>
    </location>
</feature>
<protein>
    <recommendedName>
        <fullName evidence="4">Phosphoesterase, PA-phosphatase related protein</fullName>
    </recommendedName>
</protein>
<feature type="transmembrane region" description="Helical" evidence="1">
    <location>
        <begin position="89"/>
        <end position="109"/>
    </location>
</feature>
<sequence>MRAARGLSRVRGPSRFPLRRPAGTTIAPMPPFLAQDPLDALRHAGPPGWAEVAWAVAGVASEPWALALLGLALYSWLEREVPAVLKAVAPLWAALAAAGALAAGAQGVLSAPRPADAGDLLVTTFRHLASAPGLPLGVFVGYTLLAYGRRGRAALLVAAAGGAARAWSGPHWGPDLLGGGLAGAAIAWAVWAAVLRASPRGHLARLRASRRATADGTAQEGHPAP</sequence>
<dbReference type="AlphaFoldDB" id="Q2IJ59"/>
<gene>
    <name evidence="2" type="ordered locus">Adeh_1917</name>
</gene>
<dbReference type="InterPro" id="IPR036938">
    <property type="entry name" value="PAP2/HPO_sf"/>
</dbReference>
<feature type="transmembrane region" description="Helical" evidence="1">
    <location>
        <begin position="129"/>
        <end position="147"/>
    </location>
</feature>
<dbReference type="Proteomes" id="UP000001935">
    <property type="component" value="Chromosome"/>
</dbReference>